<dbReference type="InterPro" id="IPR050091">
    <property type="entry name" value="PKS_NRPS_Biosynth_Enz"/>
</dbReference>
<dbReference type="PROSITE" id="PS50075">
    <property type="entry name" value="CARRIER"/>
    <property type="match status" value="2"/>
</dbReference>
<dbReference type="InterPro" id="IPR016039">
    <property type="entry name" value="Thiolase-like"/>
</dbReference>
<proteinExistence type="predicted"/>
<dbReference type="PANTHER" id="PTHR43775">
    <property type="entry name" value="FATTY ACID SYNTHASE"/>
    <property type="match status" value="1"/>
</dbReference>
<dbReference type="Gene3D" id="3.40.366.10">
    <property type="entry name" value="Malonyl-Coenzyme A Acyl Carrier Protein, domain 2"/>
    <property type="match status" value="2"/>
</dbReference>
<dbReference type="InterPro" id="IPR016035">
    <property type="entry name" value="Acyl_Trfase/lysoPLipase"/>
</dbReference>
<evidence type="ECO:0000256" key="5">
    <source>
        <dbReference type="PROSITE-ProRule" id="PRU01363"/>
    </source>
</evidence>
<feature type="domain" description="Ketosynthase family 3 (KS3)" evidence="8">
    <location>
        <begin position="376"/>
        <end position="814"/>
    </location>
</feature>
<sequence>MKNQLKLYLFGDQTFDIQPHLRDLLIKRNNPVVHEFLVKAYDAIRAEIYQLPRPVREDLPRFTCLDDLILWDHSTKQCIPLDMAVTSMYQLGTFISQEVDPWPNQKGKSCALGLCTGALAAAAVSSSRSMLDLVQKAVVAVTVAFRIGMRVADVARRVTSSEPSQHWSIIVPGSKAYEDIEKFNEQTTLPLPSRPYVSAFAPNGVTVSGPPASLAQLIESNFKNQFKTITIYGPYHAPHLYSEFDIGEILTDLPSATPESEQGGSSLAFLSGAGAKAETHGNFTSLLKDSIEQILLHPIRWSGILQELQAWIQDISDPAPTGFTVTPIGTTADQVVYTALRQTSLRSIVPPPSASAGRSKRNPLGEDVSLYPNPTKPKLAIVGMSGRFPGAKDNEAFWDVLEQGLDLHKPVPALHWDAKTHVDPTGSKKNTSATPYGCWLDDPAVFDARFFNISPREASQIDPAQRLALMTAYEAIEQAGVVPGATPSTRHDRVGVFYGVTSNDWMETNSAQNIDTYFVPGGNRAFIPGRINYFFKFSGPSYAVDTACSSSLASIHLACNSLWRGDVDTAIAGGTNVLTNPDFTAGLDRGHFLSRTGNCKTFDDEADGYCRGEGIGTVILKRLDDALVDRDPILGVILGAYTNHSAESESITRPHVGAQRAIFTKILNQAAVNPYTVSYVEMHGTGTQAGDAGEMSSVLDVFAPPLPQANRRRASDETLHLGSAKANIGHGEAASGVSSLIKVLLMMQKDTIVPHCGIKTRINRKFPTDLQERNVRIALEPTPWKRSADTSKPRRVMVNNFSAAGGNSALLIEDAPLPQEAATNADSDGDPRRPHLVALSAKNGVSLQGNLRSMSEFLKKNPQVSLGQLSYTTTARRVHYQHRVMLTGSTVDELRGQIESALRDSTGMTRPKSAPKVVFAFTGQGAQYPGMGKQLFQELSLFRSEMCRLDQLAQRMGFPSMLPFIESDEQSTDGFAPIVVQTANVCMQMAMSKLWQSWNISPAAVVGHSLGEYAALNTAGVLSDADTIYLVGKRAQALVEKCTRDTHGMLVVRGSADEIAAVLGDKASYEVSCTNSPVETVLAGSNDEISVVKDLLMAGGMKTTPLKISFAFHSSQLDPMLRDLRKLASGVTYHKPKIPVICPLDAQIRFPGDEDGFTFGPDYLVNHARQPVNMFGALAEAHARQVIGNQSTVLEIGPHPAISGMIKPILGSQVSCLASAQRGRPTWQVLSGTIRSLYTAGADIAWSEYHRDFKTSHKVLALPAYSWDLKEYWIQYVNDWSLRKGDPPLIINSDSPRLESTTIHRVVEETHESADKTNLVVEADIAREDLSPLVQGHEVDGIPLCTPSVYADIALSLGTYLQQQQQHRPQANKSNKGDLVDVTDMTISKALILSADADRQPLQAHAEVDWYNQCAIIRFMSFDSKQKLHEHARCVTFFGKDRKALQQALQASRASVTKRKMLALREGIATETTARFNRPMVYRAIRPLARFHDDYRAIDEIVLNSTTLEASSRLSFGSAKRGGRFHTHPAIIDSLTQSCGFAMNCNDNTDLDSEVFMNHGWGSLQLFEELDFDKVYTTYTRMEEGKDKLWHGDVVVFDGDRVVAFIGQIAIQGVPRRVLKVILSIESGIKSSQRRQQQQQQQQQQAVASKSKQPSSSTRALAPQPVTPANDHFSRALAIIAEESGLAVTDLEAEGTNFSDVGIDSLLGLTISARFKEELDLDLDFNALFYEYPTIGHLKAFLSGESASGLEAPPNSSDTDSQPGDTSPYSKSSAATGVMTPDAGVDFHSALEIISEESGVDVKDLTDDTAFADAGIDSLLSLVITSRFRDELELDISHESLFLECPTVQELRQLLGGDEQVSSATPVVTETAAVEALSPAEDHSAQQTRQAEIAVNATAQKALNDRRAVVDAYVRKYVAGFAVPEQMSSDSFSVTLASKSGAADNNEKAVLVTGASGSLGSNLVYHLAQLPDVKTVVCLNRENRLEPEARQYKAMREKGIRFPEALRPKLLVLQTDSDKPLLGLSRSQYDSLARTVTHLIHNAWPMSAKRPLAGFESQFQTMRNLIDLARDAASLRPTPFRFSFQMVSSIGVVGHYGLGSNSSRRTVVPENRVGIDSVLPNGYGDAKWTCEQMLDETLHRYPGRFRAMAVRLGQIAGSSTSGYWNPMEHFGFLVKSSQTLNALPDVDGAAYWTPVNQVAAALSDLVLGDGNPYPIYHIDNPVGQPWSELNAVLADALGIPRANLIPFDEWVERVRTAPAKNNPATTLLEFLDGNYLRMSCGGLVLDVRHSLEHSKSLRAVGPVGEDVVRKYIHIWREIGFLR</sequence>
<dbReference type="SUPFAM" id="SSF52151">
    <property type="entry name" value="FabD/lysophospholipase-like"/>
    <property type="match status" value="1"/>
</dbReference>
<name>A0AAN7CZ62_9PEZI</name>
<dbReference type="InterPro" id="IPR013120">
    <property type="entry name" value="FAR_NAD-bd"/>
</dbReference>
<keyword evidence="11" id="KW-1185">Reference proteome</keyword>
<feature type="compositionally biased region" description="Low complexity" evidence="6">
    <location>
        <begin position="1633"/>
        <end position="1660"/>
    </location>
</feature>
<dbReference type="Gene3D" id="3.10.129.110">
    <property type="entry name" value="Polyketide synthase dehydratase"/>
    <property type="match status" value="1"/>
</dbReference>
<evidence type="ECO:0000256" key="3">
    <source>
        <dbReference type="ARBA" id="ARBA00022679"/>
    </source>
</evidence>
<dbReference type="SUPFAM" id="SSF53901">
    <property type="entry name" value="Thiolase-like"/>
    <property type="match status" value="1"/>
</dbReference>
<keyword evidence="2" id="KW-0597">Phosphoprotein</keyword>
<dbReference type="InterPro" id="IPR009081">
    <property type="entry name" value="PP-bd_ACP"/>
</dbReference>
<feature type="active site" description="Proton donor; for dehydratase activity" evidence="5">
    <location>
        <position position="1533"/>
    </location>
</feature>
<dbReference type="GO" id="GO:0004315">
    <property type="term" value="F:3-oxoacyl-[acyl-carrier-protein] synthase activity"/>
    <property type="evidence" value="ECO:0007669"/>
    <property type="project" value="InterPro"/>
</dbReference>
<feature type="compositionally biased region" description="Polar residues" evidence="6">
    <location>
        <begin position="1754"/>
        <end position="1775"/>
    </location>
</feature>
<evidence type="ECO:0000313" key="10">
    <source>
        <dbReference type="EMBL" id="KAK4251070.1"/>
    </source>
</evidence>
<dbReference type="InterPro" id="IPR018201">
    <property type="entry name" value="Ketoacyl_synth_AS"/>
</dbReference>
<comment type="caution">
    <text evidence="10">The sequence shown here is derived from an EMBL/GenBank/DDBJ whole genome shotgun (WGS) entry which is preliminary data.</text>
</comment>
<dbReference type="InterPro" id="IPR049900">
    <property type="entry name" value="PKS_mFAS_DH"/>
</dbReference>
<dbReference type="CDD" id="cd00833">
    <property type="entry name" value="PKS"/>
    <property type="match status" value="1"/>
</dbReference>
<gene>
    <name evidence="10" type="ORF">C7999DRAFT_37953</name>
</gene>
<dbReference type="Proteomes" id="UP001303647">
    <property type="component" value="Unassembled WGS sequence"/>
</dbReference>
<reference evidence="10" key="1">
    <citation type="journal article" date="2023" name="Mol. Phylogenet. Evol.">
        <title>Genome-scale phylogeny and comparative genomics of the fungal order Sordariales.</title>
        <authorList>
            <person name="Hensen N."/>
            <person name="Bonometti L."/>
            <person name="Westerberg I."/>
            <person name="Brannstrom I.O."/>
            <person name="Guillou S."/>
            <person name="Cros-Aarteil S."/>
            <person name="Calhoun S."/>
            <person name="Haridas S."/>
            <person name="Kuo A."/>
            <person name="Mondo S."/>
            <person name="Pangilinan J."/>
            <person name="Riley R."/>
            <person name="LaButti K."/>
            <person name="Andreopoulos B."/>
            <person name="Lipzen A."/>
            <person name="Chen C."/>
            <person name="Yan M."/>
            <person name="Daum C."/>
            <person name="Ng V."/>
            <person name="Clum A."/>
            <person name="Steindorff A."/>
            <person name="Ohm R.A."/>
            <person name="Martin F."/>
            <person name="Silar P."/>
            <person name="Natvig D.O."/>
            <person name="Lalanne C."/>
            <person name="Gautier V."/>
            <person name="Ament-Velasquez S.L."/>
            <person name="Kruys A."/>
            <person name="Hutchinson M.I."/>
            <person name="Powell A.J."/>
            <person name="Barry K."/>
            <person name="Miller A.N."/>
            <person name="Grigoriev I.V."/>
            <person name="Debuchy R."/>
            <person name="Gladieux P."/>
            <person name="Hiltunen Thoren M."/>
            <person name="Johannesson H."/>
        </authorList>
    </citation>
    <scope>NUCLEOTIDE SEQUENCE</scope>
    <source>
        <strain evidence="10">CBS 359.72</strain>
    </source>
</reference>
<dbReference type="Gene3D" id="3.40.47.10">
    <property type="match status" value="1"/>
</dbReference>
<reference evidence="10" key="2">
    <citation type="submission" date="2023-05" db="EMBL/GenBank/DDBJ databases">
        <authorList>
            <consortium name="Lawrence Berkeley National Laboratory"/>
            <person name="Steindorff A."/>
            <person name="Hensen N."/>
            <person name="Bonometti L."/>
            <person name="Westerberg I."/>
            <person name="Brannstrom I.O."/>
            <person name="Guillou S."/>
            <person name="Cros-Aarteil S."/>
            <person name="Calhoun S."/>
            <person name="Haridas S."/>
            <person name="Kuo A."/>
            <person name="Mondo S."/>
            <person name="Pangilinan J."/>
            <person name="Riley R."/>
            <person name="Labutti K."/>
            <person name="Andreopoulos B."/>
            <person name="Lipzen A."/>
            <person name="Chen C."/>
            <person name="Yanf M."/>
            <person name="Daum C."/>
            <person name="Ng V."/>
            <person name="Clum A."/>
            <person name="Ohm R."/>
            <person name="Martin F."/>
            <person name="Silar P."/>
            <person name="Natvig D."/>
            <person name="Lalanne C."/>
            <person name="Gautier V."/>
            <person name="Ament-Velasquez S.L."/>
            <person name="Kruys A."/>
            <person name="Hutchinson M.I."/>
            <person name="Powell A.J."/>
            <person name="Barry K."/>
            <person name="Miller A.N."/>
            <person name="Grigoriev I.V."/>
            <person name="Debuchy R."/>
            <person name="Gladieux P."/>
            <person name="Thoren M.H."/>
            <person name="Johannesson H."/>
        </authorList>
    </citation>
    <scope>NUCLEOTIDE SEQUENCE</scope>
    <source>
        <strain evidence="10">CBS 359.72</strain>
    </source>
</reference>
<dbReference type="InterPro" id="IPR014043">
    <property type="entry name" value="Acyl_transferase_dom"/>
</dbReference>
<dbReference type="GO" id="GO:0044550">
    <property type="term" value="P:secondary metabolite biosynthetic process"/>
    <property type="evidence" value="ECO:0007669"/>
    <property type="project" value="TreeGrafter"/>
</dbReference>
<protein>
    <submittedName>
        <fullName evidence="10">Ketoacyl-synt-domain-containing protein</fullName>
    </submittedName>
</protein>
<dbReference type="Pfam" id="PF00550">
    <property type="entry name" value="PP-binding"/>
    <property type="match status" value="2"/>
</dbReference>
<keyword evidence="1" id="KW-0596">Phosphopantetheine</keyword>
<dbReference type="NCBIfam" id="TIGR04532">
    <property type="entry name" value="PT_fungal_PKS"/>
    <property type="match status" value="1"/>
</dbReference>
<dbReference type="SMART" id="SM00827">
    <property type="entry name" value="PKS_AT"/>
    <property type="match status" value="1"/>
</dbReference>
<dbReference type="SUPFAM" id="SSF51735">
    <property type="entry name" value="NAD(P)-binding Rossmann-fold domains"/>
    <property type="match status" value="1"/>
</dbReference>
<feature type="region of interest" description="C-terminal hotdog fold" evidence="5">
    <location>
        <begin position="1473"/>
        <end position="1620"/>
    </location>
</feature>
<dbReference type="Gene3D" id="3.40.50.720">
    <property type="entry name" value="NAD(P)-binding Rossmann-like Domain"/>
    <property type="match status" value="1"/>
</dbReference>
<dbReference type="InterPro" id="IPR020841">
    <property type="entry name" value="PKS_Beta-ketoAc_synthase_dom"/>
</dbReference>
<organism evidence="10 11">
    <name type="scientific">Corynascus novoguineensis</name>
    <dbReference type="NCBI Taxonomy" id="1126955"/>
    <lineage>
        <taxon>Eukaryota</taxon>
        <taxon>Fungi</taxon>
        <taxon>Dikarya</taxon>
        <taxon>Ascomycota</taxon>
        <taxon>Pezizomycotina</taxon>
        <taxon>Sordariomycetes</taxon>
        <taxon>Sordariomycetidae</taxon>
        <taxon>Sordariales</taxon>
        <taxon>Chaetomiaceae</taxon>
        <taxon>Corynascus</taxon>
    </lineage>
</organism>
<dbReference type="Pfam" id="PF07993">
    <property type="entry name" value="NAD_binding_4"/>
    <property type="match status" value="1"/>
</dbReference>
<evidence type="ECO:0000259" key="8">
    <source>
        <dbReference type="PROSITE" id="PS52004"/>
    </source>
</evidence>
<dbReference type="InterPro" id="IPR036736">
    <property type="entry name" value="ACP-like_sf"/>
</dbReference>
<feature type="domain" description="Carrier" evidence="7">
    <location>
        <begin position="1670"/>
        <end position="1746"/>
    </location>
</feature>
<evidence type="ECO:0000259" key="7">
    <source>
        <dbReference type="PROSITE" id="PS50075"/>
    </source>
</evidence>
<evidence type="ECO:0000256" key="2">
    <source>
        <dbReference type="ARBA" id="ARBA00022553"/>
    </source>
</evidence>
<dbReference type="SUPFAM" id="SSF47336">
    <property type="entry name" value="ACP-like"/>
    <property type="match status" value="2"/>
</dbReference>
<dbReference type="InterPro" id="IPR036291">
    <property type="entry name" value="NAD(P)-bd_dom_sf"/>
</dbReference>
<dbReference type="Gene3D" id="1.10.1200.10">
    <property type="entry name" value="ACP-like"/>
    <property type="match status" value="2"/>
</dbReference>
<dbReference type="PANTHER" id="PTHR43775:SF40">
    <property type="entry name" value="NORSOLORINIC ACID SYNTHASE STCA"/>
    <property type="match status" value="1"/>
</dbReference>
<evidence type="ECO:0000256" key="4">
    <source>
        <dbReference type="ARBA" id="ARBA00023315"/>
    </source>
</evidence>
<dbReference type="InterPro" id="IPR020806">
    <property type="entry name" value="PKS_PP-bd"/>
</dbReference>
<dbReference type="PROSITE" id="PS52004">
    <property type="entry name" value="KS3_2"/>
    <property type="match status" value="1"/>
</dbReference>
<feature type="region of interest" description="Disordered" evidence="6">
    <location>
        <begin position="348"/>
        <end position="369"/>
    </location>
</feature>
<dbReference type="Pfam" id="PF22621">
    <property type="entry name" value="CurL-like_PKS_C"/>
    <property type="match status" value="1"/>
</dbReference>
<dbReference type="Pfam" id="PF00698">
    <property type="entry name" value="Acyl_transf_1"/>
    <property type="match status" value="1"/>
</dbReference>
<feature type="region of interest" description="Disordered" evidence="6">
    <location>
        <begin position="1633"/>
        <end position="1669"/>
    </location>
</feature>
<feature type="region of interest" description="N-terminal hotdog fold" evidence="5">
    <location>
        <begin position="1304"/>
        <end position="1443"/>
    </location>
</feature>
<keyword evidence="3" id="KW-0808">Transferase</keyword>
<dbReference type="Pfam" id="PF00109">
    <property type="entry name" value="ketoacyl-synt"/>
    <property type="match status" value="1"/>
</dbReference>
<dbReference type="InterPro" id="IPR042104">
    <property type="entry name" value="PKS_dehydratase_sf"/>
</dbReference>
<dbReference type="InterPro" id="IPR014030">
    <property type="entry name" value="Ketoacyl_synth_N"/>
</dbReference>
<evidence type="ECO:0000259" key="9">
    <source>
        <dbReference type="PROSITE" id="PS52019"/>
    </source>
</evidence>
<dbReference type="GO" id="GO:0004312">
    <property type="term" value="F:fatty acid synthase activity"/>
    <property type="evidence" value="ECO:0007669"/>
    <property type="project" value="TreeGrafter"/>
</dbReference>
<accession>A0AAN7CZ62</accession>
<dbReference type="FunFam" id="3.40.47.10:FF:000031">
    <property type="entry name" value="Sterigmatocystin biosynthesis polyketide synthase"/>
    <property type="match status" value="1"/>
</dbReference>
<feature type="domain" description="Carrier" evidence="7">
    <location>
        <begin position="1781"/>
        <end position="1859"/>
    </location>
</feature>
<dbReference type="GO" id="GO:0031177">
    <property type="term" value="F:phosphopantetheine binding"/>
    <property type="evidence" value="ECO:0007669"/>
    <property type="project" value="InterPro"/>
</dbReference>
<dbReference type="Pfam" id="PF16073">
    <property type="entry name" value="SAT"/>
    <property type="match status" value="1"/>
</dbReference>
<dbReference type="PROSITE" id="PS00606">
    <property type="entry name" value="KS3_1"/>
    <property type="match status" value="1"/>
</dbReference>
<dbReference type="Pfam" id="PF02801">
    <property type="entry name" value="Ketoacyl-synt_C"/>
    <property type="match status" value="1"/>
</dbReference>
<dbReference type="FunFam" id="1.10.1200.10:FF:000011">
    <property type="entry name" value="Sterigmatocystin biosynthesis polyketide synthase"/>
    <property type="match status" value="1"/>
</dbReference>
<dbReference type="InterPro" id="IPR032088">
    <property type="entry name" value="SAT"/>
</dbReference>
<evidence type="ECO:0000313" key="11">
    <source>
        <dbReference type="Proteomes" id="UP001303647"/>
    </source>
</evidence>
<dbReference type="SMART" id="SM00823">
    <property type="entry name" value="PKS_PP"/>
    <property type="match status" value="2"/>
</dbReference>
<dbReference type="InterPro" id="IPR016036">
    <property type="entry name" value="Malonyl_transacylase_ACP-bd"/>
</dbReference>
<dbReference type="SUPFAM" id="SSF55048">
    <property type="entry name" value="Probable ACP-binding domain of malonyl-CoA ACP transacylase"/>
    <property type="match status" value="1"/>
</dbReference>
<dbReference type="InterPro" id="IPR014031">
    <property type="entry name" value="Ketoacyl_synth_C"/>
</dbReference>
<evidence type="ECO:0000256" key="6">
    <source>
        <dbReference type="SAM" id="MobiDB-lite"/>
    </source>
</evidence>
<dbReference type="EMBL" id="MU857608">
    <property type="protein sequence ID" value="KAK4251070.1"/>
    <property type="molecule type" value="Genomic_DNA"/>
</dbReference>
<dbReference type="SMART" id="SM00825">
    <property type="entry name" value="PKS_KS"/>
    <property type="match status" value="1"/>
</dbReference>
<dbReference type="InterPro" id="IPR006162">
    <property type="entry name" value="Ppantetheine_attach_site"/>
</dbReference>
<feature type="region of interest" description="Disordered" evidence="6">
    <location>
        <begin position="1747"/>
        <end position="1775"/>
    </location>
</feature>
<evidence type="ECO:0000256" key="1">
    <source>
        <dbReference type="ARBA" id="ARBA00022450"/>
    </source>
</evidence>
<dbReference type="Gene3D" id="3.30.70.3290">
    <property type="match status" value="1"/>
</dbReference>
<dbReference type="InterPro" id="IPR030918">
    <property type="entry name" value="PT_fungal_PKS"/>
</dbReference>
<keyword evidence="4" id="KW-0012">Acyltransferase</keyword>
<dbReference type="PROSITE" id="PS52019">
    <property type="entry name" value="PKS_MFAS_DH"/>
    <property type="match status" value="1"/>
</dbReference>
<dbReference type="GO" id="GO:0006633">
    <property type="term" value="P:fatty acid biosynthetic process"/>
    <property type="evidence" value="ECO:0007669"/>
    <property type="project" value="InterPro"/>
</dbReference>
<dbReference type="PROSITE" id="PS00012">
    <property type="entry name" value="PHOSPHOPANTETHEINE"/>
    <property type="match status" value="1"/>
</dbReference>
<feature type="domain" description="PKS/mFAS DH" evidence="9">
    <location>
        <begin position="1304"/>
        <end position="1620"/>
    </location>
</feature>
<dbReference type="InterPro" id="IPR001227">
    <property type="entry name" value="Ac_transferase_dom_sf"/>
</dbReference>
<feature type="active site" description="Proton acceptor; for dehydratase activity" evidence="5">
    <location>
        <position position="1337"/>
    </location>
</feature>